<reference evidence="19" key="1">
    <citation type="submission" date="2020-05" db="EMBL/GenBank/DDBJ databases">
        <title>Mycena genomes resolve the evolution of fungal bioluminescence.</title>
        <authorList>
            <person name="Tsai I.J."/>
        </authorList>
    </citation>
    <scope>NUCLEOTIDE SEQUENCE</scope>
    <source>
        <strain evidence="19">CCC161011</strain>
    </source>
</reference>
<evidence type="ECO:0000256" key="1">
    <source>
        <dbReference type="ARBA" id="ARBA00004198"/>
    </source>
</evidence>
<dbReference type="Pfam" id="PF10032">
    <property type="entry name" value="Pho88"/>
    <property type="match status" value="2"/>
</dbReference>
<evidence type="ECO:0000256" key="7">
    <source>
        <dbReference type="ARBA" id="ARBA00023034"/>
    </source>
</evidence>
<dbReference type="PANTHER" id="PTHR12106">
    <property type="entry name" value="SORTILIN RELATED"/>
    <property type="match status" value="1"/>
</dbReference>
<evidence type="ECO:0000256" key="2">
    <source>
        <dbReference type="ARBA" id="ARBA00015369"/>
    </source>
</evidence>
<dbReference type="SMART" id="SM00602">
    <property type="entry name" value="VPS10"/>
    <property type="match status" value="2"/>
</dbReference>
<dbReference type="SUPFAM" id="SSF110296">
    <property type="entry name" value="Oligoxyloglucan reducing end-specific cellobiohydrolase"/>
    <property type="match status" value="2"/>
</dbReference>
<keyword evidence="20" id="KW-1185">Reference proteome</keyword>
<organism evidence="19 20">
    <name type="scientific">Mycena venus</name>
    <dbReference type="NCBI Taxonomy" id="2733690"/>
    <lineage>
        <taxon>Eukaryota</taxon>
        <taxon>Fungi</taxon>
        <taxon>Dikarya</taxon>
        <taxon>Basidiomycota</taxon>
        <taxon>Agaricomycotina</taxon>
        <taxon>Agaricomycetes</taxon>
        <taxon>Agaricomycetidae</taxon>
        <taxon>Agaricales</taxon>
        <taxon>Marasmiineae</taxon>
        <taxon>Mycenaceae</taxon>
        <taxon>Mycena</taxon>
    </lineage>
</organism>
<dbReference type="Gene3D" id="3.30.60.270">
    <property type="match status" value="2"/>
</dbReference>
<feature type="transmembrane region" description="Helical" evidence="16">
    <location>
        <begin position="1399"/>
        <end position="1421"/>
    </location>
</feature>
<comment type="subcellular location">
    <subcellularLocation>
        <location evidence="1">Golgi apparatus</location>
        <location evidence="1">trans-Golgi network membrane</location>
    </subcellularLocation>
    <subcellularLocation>
        <location evidence="15">Prevacuolar compartment membrane</location>
    </subcellularLocation>
</comment>
<comment type="caution">
    <text evidence="19">The sequence shown here is derived from an EMBL/GenBank/DDBJ whole genome shotgun (WGS) entry which is preliminary data.</text>
</comment>
<keyword evidence="5" id="KW-0677">Repeat</keyword>
<dbReference type="GO" id="GO:0006623">
    <property type="term" value="P:protein targeting to vacuole"/>
    <property type="evidence" value="ECO:0007669"/>
    <property type="project" value="TreeGrafter"/>
</dbReference>
<dbReference type="GO" id="GO:0005829">
    <property type="term" value="C:cytosol"/>
    <property type="evidence" value="ECO:0007669"/>
    <property type="project" value="GOC"/>
</dbReference>
<dbReference type="Proteomes" id="UP000620124">
    <property type="component" value="Unassembled WGS sequence"/>
</dbReference>
<evidence type="ECO:0000256" key="13">
    <source>
        <dbReference type="ARBA" id="ARBA00031354"/>
    </source>
</evidence>
<gene>
    <name evidence="19" type="ORF">MVEN_01028100</name>
</gene>
<feature type="domain" description="VPS10" evidence="18">
    <location>
        <begin position="715"/>
        <end position="1306"/>
    </location>
</feature>
<dbReference type="InterPro" id="IPR006581">
    <property type="entry name" value="VPS10"/>
</dbReference>
<dbReference type="EMBL" id="JACAZI010000007">
    <property type="protein sequence ID" value="KAF7356922.1"/>
    <property type="molecule type" value="Genomic_DNA"/>
</dbReference>
<dbReference type="PANTHER" id="PTHR12106:SF27">
    <property type="entry name" value="SORTILIN-RELATED RECEPTOR"/>
    <property type="match status" value="1"/>
</dbReference>
<feature type="signal peptide" evidence="17">
    <location>
        <begin position="1"/>
        <end position="21"/>
    </location>
</feature>
<evidence type="ECO:0000256" key="8">
    <source>
        <dbReference type="ARBA" id="ARBA00023136"/>
    </source>
</evidence>
<dbReference type="OrthoDB" id="443634at2759"/>
<evidence type="ECO:0000256" key="12">
    <source>
        <dbReference type="ARBA" id="ARBA00031250"/>
    </source>
</evidence>
<keyword evidence="8 16" id="KW-0472">Membrane</keyword>
<dbReference type="Pfam" id="PF15902">
    <property type="entry name" value="Sortilin-Vps10"/>
    <property type="match status" value="2"/>
</dbReference>
<dbReference type="InterPro" id="IPR050310">
    <property type="entry name" value="VPS10-sortilin"/>
</dbReference>
<keyword evidence="10" id="KW-0325">Glycoprotein</keyword>
<dbReference type="InterPro" id="IPR031777">
    <property type="entry name" value="Sortilin_C"/>
</dbReference>
<evidence type="ECO:0000256" key="4">
    <source>
        <dbReference type="ARBA" id="ARBA00022729"/>
    </source>
</evidence>
<evidence type="ECO:0000313" key="19">
    <source>
        <dbReference type="EMBL" id="KAF7356922.1"/>
    </source>
</evidence>
<dbReference type="GO" id="GO:0005783">
    <property type="term" value="C:endoplasmic reticulum"/>
    <property type="evidence" value="ECO:0007669"/>
    <property type="project" value="InterPro"/>
</dbReference>
<accession>A0A8H7D2E4</accession>
<proteinExistence type="predicted"/>
<evidence type="ECO:0000256" key="9">
    <source>
        <dbReference type="ARBA" id="ARBA00023170"/>
    </source>
</evidence>
<feature type="chain" id="PRO_5034889505" description="Vacuolar protein sorting/targeting protein 10" evidence="17">
    <location>
        <begin position="22"/>
        <end position="1612"/>
    </location>
</feature>
<dbReference type="GO" id="GO:0045047">
    <property type="term" value="P:protein targeting to ER"/>
    <property type="evidence" value="ECO:0007669"/>
    <property type="project" value="InterPro"/>
</dbReference>
<dbReference type="GO" id="GO:0005794">
    <property type="term" value="C:Golgi apparatus"/>
    <property type="evidence" value="ECO:0007669"/>
    <property type="project" value="UniProtKB-SubCell"/>
</dbReference>
<protein>
    <recommendedName>
        <fullName evidence="2">Vacuolar protein sorting/targeting protein 10</fullName>
    </recommendedName>
    <alternativeName>
        <fullName evidence="13">Carboxypeptidase Y receptor</fullName>
    </alternativeName>
    <alternativeName>
        <fullName evidence="12 14">Sortilin VPS10</fullName>
    </alternativeName>
</protein>
<comment type="function">
    <text evidence="11">Functions as a sorting receptor in the Golgi compartment required for the intracellular sorting and delivery of soluble vacuolar proteins, like carboxypeptidase Y (CPY) and proteinase A. Executes multiple rounds of sorting by cycling between the late Golgi and a prevacuolar endosome-like compartment.</text>
</comment>
<dbReference type="InterPro" id="IPR012098">
    <property type="entry name" value="SND3_fun"/>
</dbReference>
<evidence type="ECO:0000256" key="11">
    <source>
        <dbReference type="ARBA" id="ARBA00025569"/>
    </source>
</evidence>
<evidence type="ECO:0000259" key="18">
    <source>
        <dbReference type="SMART" id="SM00602"/>
    </source>
</evidence>
<dbReference type="GO" id="GO:0006896">
    <property type="term" value="P:Golgi to vacuole transport"/>
    <property type="evidence" value="ECO:0007669"/>
    <property type="project" value="TreeGrafter"/>
</dbReference>
<dbReference type="Pfam" id="PF15901">
    <property type="entry name" value="Sortilin_C"/>
    <property type="match status" value="2"/>
</dbReference>
<feature type="transmembrane region" description="Helical" evidence="16">
    <location>
        <begin position="1310"/>
        <end position="1331"/>
    </location>
</feature>
<keyword evidence="4 17" id="KW-0732">Signal</keyword>
<evidence type="ECO:0000256" key="3">
    <source>
        <dbReference type="ARBA" id="ARBA00022692"/>
    </source>
</evidence>
<feature type="transmembrane region" description="Helical" evidence="16">
    <location>
        <begin position="1433"/>
        <end position="1453"/>
    </location>
</feature>
<feature type="domain" description="VPS10" evidence="18">
    <location>
        <begin position="47"/>
        <end position="689"/>
    </location>
</feature>
<evidence type="ECO:0000256" key="15">
    <source>
        <dbReference type="ARBA" id="ARBA00046293"/>
    </source>
</evidence>
<dbReference type="Gene3D" id="2.130.10.10">
    <property type="entry name" value="YVTN repeat-like/Quinoprotein amine dehydrogenase"/>
    <property type="match status" value="2"/>
</dbReference>
<evidence type="ECO:0000256" key="16">
    <source>
        <dbReference type="SAM" id="Phobius"/>
    </source>
</evidence>
<evidence type="ECO:0000313" key="20">
    <source>
        <dbReference type="Proteomes" id="UP000620124"/>
    </source>
</evidence>
<sequence>MHRHLCAAFLFLFSLPCLLLAQEKPEHSISSFSNLPARLFFFDDTTTVVYHDSVESNIYMSSDEGKTWNLPEDIPKGMAAMVIEHPFDNTCAFVLTRTTKHYRTQDRGKTWRTFEVPISPALVARPLSFHSDPKNYGYILYQGTVCDKSGWGAICHDETYYTKDAFSSQPQLLRSETSRCQFAHSSTDFKHDAHSDLIYCVAFDTKTTNGGHALSSSRLFSSTDFFANENVEELGIGRNAKGVIAFAIVSKYAVVALKDLSTNEGDMLLYVTIDTKTWAKARFPHASSAKLRENAYTLLESTTHSLAVDVVLQDQGTLGTLFVSNSNGTFFVQSLKDTNRNEMGFVDYERIYGLEGVGIANVVMNAEDVEGRGEPKQLKSLITFDDGSTWQSIRAPAKDSSGQRIHCSPDDTETCSLHFHSVTNAHNFGRIFSSPAPGFAMGVGSIGNSLLPYEECDTFLSTDGGFTWTMIRMDAHKYEFGDSGSILVVVNDEEGVDEVRYSLNLGKDWNTYNFGVKLRARALITLPDSTSQKFILLGQVARKDQSNTIGRYVTVFLDFAKTRKRKCTDNDFEKWYARSAKNECLMGHKQWYKRRKEDVDCYVGDKFTDPEGKEEDCQCTDADYECDYNFLREGDKCVAVGPEHIPAGTCKPTQQNYMGSSGYRKIPGNTCTGGSKDNKVEKPCSNAQPEEGQIVHYTFAFPSKIVQHAYFKESTTILVRLEDHSIWQSSNEGFTWDRKFPEERFLAFYHHKYTPDRAYLITNTNKFFTTTDSGRTWNDLLAPTPPNTFRAQVLRFHPDSDRLIWTGNKDCDGPLAQNCHAEAQYSRDNGRKWNFVENYVVNCAWAEDAKLKADPTEILGSSFFTKKKKLFDQVVGFAKFSEFLIVAELLPEKRSLDLQVSLDGVKFATGKFPPSMHPETHAYTVLESSTGSLFLHMTMSEPPNPYWGNILKSNSNGTYFGLSVEYVNRDERGFVDFEKMIGLDGIALINIVANPHEAALTGRKALQSRITHNDGGTWKSLVPPLKDSLGNKYECQSTKCALHIHGYTERTDPRATYSSPSIVGLIMAVGNVGEYLAPYDQSDTFLSRDAGFTWEEVHKDAHLWEFGDSGSILIMANDEEPTDHVLYSTDEGLNWHEYRFADEKMRVQGIVPRSSVTTVVHLDFTSLTSKQCELSVEDPGHDDFELWSPSEERQERCLFGRQTLYHRRMRNRNCVVGLQPKAQERIEKDCLCTKTDFECEFNYFKDENDECVLAPGTTPLPNDDSCRNGEDYWYERTPYRKISYSSCDGGDRPDRGQQHQCPGFAGHSGFFWFLVIMFPIVFVALVAWWYYNRSGLARGTIRLPGDGGPAWGGRNSGGVLDTLASIPWFLIGITGIAWEWTASHFRGAYDSRRGALRAILALAMNPAVQGLVISLGVMQVARKIPFEDPDVLLYTRIGYVTVQVIVLGIYYYISMAIKKKNDQTVLKYVDAPNPMTQEPGQLVTTTVRDYDLSEVSKLVRLSPSVTLSVPLNTPTLCQLRSVYMGLAMMGFLHGYLKYTQPLFVQGIMGLKGLYDAKPVQVHLLGKKAEGDLKRPWKAAAGMFGAAGGPQTDNAAITEAEKRVGGASSKKDD</sequence>
<dbReference type="InterPro" id="IPR031778">
    <property type="entry name" value="Sortilin_N"/>
</dbReference>
<evidence type="ECO:0000256" key="14">
    <source>
        <dbReference type="ARBA" id="ARBA00031902"/>
    </source>
</evidence>
<dbReference type="GO" id="GO:0016020">
    <property type="term" value="C:membrane"/>
    <property type="evidence" value="ECO:0007669"/>
    <property type="project" value="InterPro"/>
</dbReference>
<keyword evidence="6 16" id="KW-1133">Transmembrane helix</keyword>
<keyword evidence="3 16" id="KW-0812">Transmembrane</keyword>
<evidence type="ECO:0000256" key="17">
    <source>
        <dbReference type="SAM" id="SignalP"/>
    </source>
</evidence>
<dbReference type="FunFam" id="2.10.70.80:FF:000001">
    <property type="entry name" value="Sortilin-related VPS10 domain-containing receptor 1"/>
    <property type="match status" value="1"/>
</dbReference>
<keyword evidence="7" id="KW-0333">Golgi apparatus</keyword>
<dbReference type="FunFam" id="3.30.60.270:FF:000005">
    <property type="entry name" value="Sortilin"/>
    <property type="match status" value="1"/>
</dbReference>
<dbReference type="Gene3D" id="2.10.70.80">
    <property type="match status" value="2"/>
</dbReference>
<keyword evidence="9" id="KW-0675">Receptor</keyword>
<dbReference type="InterPro" id="IPR015943">
    <property type="entry name" value="WD40/YVTN_repeat-like_dom_sf"/>
</dbReference>
<evidence type="ECO:0000256" key="6">
    <source>
        <dbReference type="ARBA" id="ARBA00022989"/>
    </source>
</evidence>
<dbReference type="GO" id="GO:0006895">
    <property type="term" value="P:Golgi to endosome transport"/>
    <property type="evidence" value="ECO:0007669"/>
    <property type="project" value="TreeGrafter"/>
</dbReference>
<name>A0A8H7D2E4_9AGAR</name>
<evidence type="ECO:0000256" key="10">
    <source>
        <dbReference type="ARBA" id="ARBA00023180"/>
    </source>
</evidence>
<evidence type="ECO:0000256" key="5">
    <source>
        <dbReference type="ARBA" id="ARBA00022737"/>
    </source>
</evidence>